<dbReference type="AlphaFoldDB" id="A0A4Y2QJS7"/>
<evidence type="ECO:0000313" key="1">
    <source>
        <dbReference type="EMBL" id="GBN63564.1"/>
    </source>
</evidence>
<comment type="caution">
    <text evidence="2">The sequence shown here is derived from an EMBL/GenBank/DDBJ whole genome shotgun (WGS) entry which is preliminary data.</text>
</comment>
<name>A0A4Y2QJS7_ARAVE</name>
<protein>
    <submittedName>
        <fullName evidence="2">Uncharacterized protein</fullName>
    </submittedName>
</protein>
<keyword evidence="3" id="KW-1185">Reference proteome</keyword>
<proteinExistence type="predicted"/>
<gene>
    <name evidence="1" type="ORF">AVEN_145911_1</name>
    <name evidence="2" type="ORF">AVEN_155894_1</name>
</gene>
<accession>A0A4Y2QJS7</accession>
<dbReference type="EMBL" id="BGPR01299834">
    <property type="protein sequence ID" value="GBN63571.1"/>
    <property type="molecule type" value="Genomic_DNA"/>
</dbReference>
<sequence>MMRTTPELAPPLQILEPHRREDVWLPTYHLPYKKPNTRRISSGIGFRTWNPPAPRRGLTRTPSRSQLMFRNSVDIHLGLISSWHCVETFLFKLFCAFVLLNQNV</sequence>
<evidence type="ECO:0000313" key="2">
    <source>
        <dbReference type="EMBL" id="GBN63571.1"/>
    </source>
</evidence>
<dbReference type="Proteomes" id="UP000499080">
    <property type="component" value="Unassembled WGS sequence"/>
</dbReference>
<reference evidence="2 3" key="1">
    <citation type="journal article" date="2019" name="Sci. Rep.">
        <title>Orb-weaving spider Araneus ventricosus genome elucidates the spidroin gene catalogue.</title>
        <authorList>
            <person name="Kono N."/>
            <person name="Nakamura H."/>
            <person name="Ohtoshi R."/>
            <person name="Moran D.A.P."/>
            <person name="Shinohara A."/>
            <person name="Yoshida Y."/>
            <person name="Fujiwara M."/>
            <person name="Mori M."/>
            <person name="Tomita M."/>
            <person name="Arakawa K."/>
        </authorList>
    </citation>
    <scope>NUCLEOTIDE SEQUENCE [LARGE SCALE GENOMIC DNA]</scope>
</reference>
<evidence type="ECO:0000313" key="3">
    <source>
        <dbReference type="Proteomes" id="UP000499080"/>
    </source>
</evidence>
<organism evidence="2 3">
    <name type="scientific">Araneus ventricosus</name>
    <name type="common">Orbweaver spider</name>
    <name type="synonym">Epeira ventricosa</name>
    <dbReference type="NCBI Taxonomy" id="182803"/>
    <lineage>
        <taxon>Eukaryota</taxon>
        <taxon>Metazoa</taxon>
        <taxon>Ecdysozoa</taxon>
        <taxon>Arthropoda</taxon>
        <taxon>Chelicerata</taxon>
        <taxon>Arachnida</taxon>
        <taxon>Araneae</taxon>
        <taxon>Araneomorphae</taxon>
        <taxon>Entelegynae</taxon>
        <taxon>Araneoidea</taxon>
        <taxon>Araneidae</taxon>
        <taxon>Araneus</taxon>
    </lineage>
</organism>
<dbReference type="EMBL" id="BGPR01299830">
    <property type="protein sequence ID" value="GBN63564.1"/>
    <property type="molecule type" value="Genomic_DNA"/>
</dbReference>